<feature type="region of interest" description="Disordered" evidence="1">
    <location>
        <begin position="248"/>
        <end position="299"/>
    </location>
</feature>
<feature type="transmembrane region" description="Helical" evidence="2">
    <location>
        <begin position="144"/>
        <end position="164"/>
    </location>
</feature>
<evidence type="ECO:0000256" key="1">
    <source>
        <dbReference type="SAM" id="MobiDB-lite"/>
    </source>
</evidence>
<accession>A0ABW7HFY8</accession>
<keyword evidence="5" id="KW-1185">Reference proteome</keyword>
<dbReference type="RefSeq" id="WP_394414479.1">
    <property type="nucleotide sequence ID" value="NZ_JBIGIC010000010.1"/>
</dbReference>
<organism evidence="4 5">
    <name type="scientific">Pelomonas candidula</name>
    <dbReference type="NCBI Taxonomy" id="3299025"/>
    <lineage>
        <taxon>Bacteria</taxon>
        <taxon>Pseudomonadati</taxon>
        <taxon>Pseudomonadota</taxon>
        <taxon>Betaproteobacteria</taxon>
        <taxon>Burkholderiales</taxon>
        <taxon>Sphaerotilaceae</taxon>
        <taxon>Roseateles</taxon>
    </lineage>
</organism>
<keyword evidence="2" id="KW-1133">Transmembrane helix</keyword>
<feature type="region of interest" description="Disordered" evidence="1">
    <location>
        <begin position="114"/>
        <end position="136"/>
    </location>
</feature>
<dbReference type="InterPro" id="IPR011990">
    <property type="entry name" value="TPR-like_helical_dom_sf"/>
</dbReference>
<dbReference type="Gene3D" id="1.25.40.10">
    <property type="entry name" value="Tetratricopeptide repeat domain"/>
    <property type="match status" value="1"/>
</dbReference>
<keyword evidence="3" id="KW-0732">Signal</keyword>
<feature type="chain" id="PRO_5045183972" evidence="3">
    <location>
        <begin position="25"/>
        <end position="299"/>
    </location>
</feature>
<dbReference type="Proteomes" id="UP001606134">
    <property type="component" value="Unassembled WGS sequence"/>
</dbReference>
<keyword evidence="2" id="KW-0472">Membrane</keyword>
<feature type="signal peptide" evidence="3">
    <location>
        <begin position="1"/>
        <end position="24"/>
    </location>
</feature>
<reference evidence="4 5" key="1">
    <citation type="submission" date="2024-08" db="EMBL/GenBank/DDBJ databases">
        <authorList>
            <person name="Lu H."/>
        </authorList>
    </citation>
    <scope>NUCLEOTIDE SEQUENCE [LARGE SCALE GENOMIC DNA]</scope>
    <source>
        <strain evidence="4 5">BYS78W</strain>
    </source>
</reference>
<dbReference type="SUPFAM" id="SSF48452">
    <property type="entry name" value="TPR-like"/>
    <property type="match status" value="1"/>
</dbReference>
<comment type="caution">
    <text evidence="4">The sequence shown here is derived from an EMBL/GenBank/DDBJ whole genome shotgun (WGS) entry which is preliminary data.</text>
</comment>
<evidence type="ECO:0000256" key="2">
    <source>
        <dbReference type="SAM" id="Phobius"/>
    </source>
</evidence>
<dbReference type="Pfam" id="PF13432">
    <property type="entry name" value="TPR_16"/>
    <property type="match status" value="1"/>
</dbReference>
<feature type="compositionally biased region" description="Gly residues" evidence="1">
    <location>
        <begin position="274"/>
        <end position="299"/>
    </location>
</feature>
<name>A0ABW7HFY8_9BURK</name>
<evidence type="ECO:0000313" key="5">
    <source>
        <dbReference type="Proteomes" id="UP001606134"/>
    </source>
</evidence>
<proteinExistence type="predicted"/>
<protein>
    <submittedName>
        <fullName evidence="4">Tetratricopeptide repeat protein</fullName>
    </submittedName>
</protein>
<sequence length="299" mass="30784">MKFPRFLLVCLALLSTLWMGAAQALPTVDQVQAAAKGGDYAGAEKMMREVVVAKPESAKAHYVLAEILAHERKFGEAAEHTRRARALDPAIKFTDSAKFNNFEQLLQREQAAEARPVAPTSLDPVPAPRAAPVQRYEPERSSGVPVWLLIVGAIAFIAIAASWMRRRTAAQMQGQPVMSGGYAPAGGGYGMGGYGVPQQPSSGPGMLGVGLGVAGGVAAGMLAEKLLHEGREDRGNYSSADTGSHAGGLIPGSFGGGDNGAADDLTRRDIDFGSGDGWGGSDAGGGGDFGGGGGGSDDW</sequence>
<evidence type="ECO:0000313" key="4">
    <source>
        <dbReference type="EMBL" id="MFG6488825.1"/>
    </source>
</evidence>
<keyword evidence="2" id="KW-0812">Transmembrane</keyword>
<gene>
    <name evidence="4" type="ORF">ACG04R_19220</name>
</gene>
<evidence type="ECO:0000256" key="3">
    <source>
        <dbReference type="SAM" id="SignalP"/>
    </source>
</evidence>
<feature type="compositionally biased region" description="Gly residues" evidence="1">
    <location>
        <begin position="248"/>
        <end position="259"/>
    </location>
</feature>
<dbReference type="EMBL" id="JBIGIC010000010">
    <property type="protein sequence ID" value="MFG6488825.1"/>
    <property type="molecule type" value="Genomic_DNA"/>
</dbReference>